<keyword evidence="3" id="KW-1185">Reference proteome</keyword>
<evidence type="ECO:0000313" key="2">
    <source>
        <dbReference type="EMBL" id="MDO0825768.1"/>
    </source>
</evidence>
<comment type="caution">
    <text evidence="2">The sequence shown here is derived from an EMBL/GenBank/DDBJ whole genome shotgun (WGS) entry which is preliminary data.</text>
</comment>
<gene>
    <name evidence="2" type="ORF">M8H41_23445</name>
</gene>
<organism evidence="2 3">
    <name type="scientific">Desulfosporosinus nitroreducens</name>
    <dbReference type="NCBI Taxonomy" id="2018668"/>
    <lineage>
        <taxon>Bacteria</taxon>
        <taxon>Bacillati</taxon>
        <taxon>Bacillota</taxon>
        <taxon>Clostridia</taxon>
        <taxon>Eubacteriales</taxon>
        <taxon>Desulfitobacteriaceae</taxon>
        <taxon>Desulfosporosinus</taxon>
    </lineage>
</organism>
<dbReference type="EMBL" id="JAMJEV010000032">
    <property type="protein sequence ID" value="MDO0825768.1"/>
    <property type="molecule type" value="Genomic_DNA"/>
</dbReference>
<evidence type="ECO:0000256" key="1">
    <source>
        <dbReference type="SAM" id="Phobius"/>
    </source>
</evidence>
<protein>
    <submittedName>
        <fullName evidence="2">Uncharacterized protein</fullName>
    </submittedName>
</protein>
<feature type="transmembrane region" description="Helical" evidence="1">
    <location>
        <begin position="27"/>
        <end position="46"/>
    </location>
</feature>
<sequence length="89" mass="9397">MSRLSTLGKVCLIYQNLCKVAVCSMKAIGGIILICIGIGFIGYTVKDIKGYGLKKSWVKMLMFSIDVLGEGGAAAGLLLILVGLILIFG</sequence>
<keyword evidence="1" id="KW-1133">Transmembrane helix</keyword>
<keyword evidence="1" id="KW-0472">Membrane</keyword>
<feature type="transmembrane region" description="Helical" evidence="1">
    <location>
        <begin position="67"/>
        <end position="88"/>
    </location>
</feature>
<dbReference type="RefSeq" id="WP_252473132.1">
    <property type="nucleotide sequence ID" value="NZ_JAMHFY010000034.1"/>
</dbReference>
<reference evidence="2" key="1">
    <citation type="submission" date="2022-05" db="EMBL/GenBank/DDBJ databases">
        <title>Expanded diversity of anoxic marine methylotrophy in a Black Sea sulfate reducing microorganism.</title>
        <authorList>
            <person name="Fischer P.Q."/>
            <person name="Stams A.J.M."/>
            <person name="Villanueva L."/>
            <person name="Sousa D.Z."/>
        </authorList>
    </citation>
    <scope>NUCLEOTIDE SEQUENCE</scope>
    <source>
        <strain evidence="2">P130</strain>
    </source>
</reference>
<name>A0ABT8R0F2_9FIRM</name>
<accession>A0ABT8R0F2</accession>
<dbReference type="Proteomes" id="UP001176021">
    <property type="component" value="Unassembled WGS sequence"/>
</dbReference>
<keyword evidence="1" id="KW-0812">Transmembrane</keyword>
<proteinExistence type="predicted"/>
<evidence type="ECO:0000313" key="3">
    <source>
        <dbReference type="Proteomes" id="UP001176021"/>
    </source>
</evidence>